<keyword evidence="5 8" id="KW-0547">Nucleotide-binding</keyword>
<dbReference type="PANTHER" id="PTHR14456:SF2">
    <property type="entry name" value="INOSITOL-PENTAKISPHOSPHATE 2-KINASE"/>
    <property type="match status" value="1"/>
</dbReference>
<comment type="domain">
    <text evidence="8">The EXKPK motif is conserved in inositol-pentakisphosphate 2-kinases of both family 1 and 2.</text>
</comment>
<keyword evidence="10" id="KW-1185">Reference proteome</keyword>
<dbReference type="GO" id="GO:0035299">
    <property type="term" value="F:inositol-1,3,4,5,6-pentakisphosphate 2-kinase activity"/>
    <property type="evidence" value="ECO:0007669"/>
    <property type="project" value="UniProtKB-EC"/>
</dbReference>
<dbReference type="EC" id="2.7.1.158" evidence="2 8"/>
<dbReference type="GO" id="GO:0032958">
    <property type="term" value="P:inositol phosphate biosynthetic process"/>
    <property type="evidence" value="ECO:0007669"/>
    <property type="project" value="TreeGrafter"/>
</dbReference>
<proteinExistence type="predicted"/>
<dbReference type="OrthoDB" id="272370at2759"/>
<organism evidence="9 10">
    <name type="scientific">Agrocybe chaxingu</name>
    <dbReference type="NCBI Taxonomy" id="84603"/>
    <lineage>
        <taxon>Eukaryota</taxon>
        <taxon>Fungi</taxon>
        <taxon>Dikarya</taxon>
        <taxon>Basidiomycota</taxon>
        <taxon>Agaricomycotina</taxon>
        <taxon>Agaricomycetes</taxon>
        <taxon>Agaricomycetidae</taxon>
        <taxon>Agaricales</taxon>
        <taxon>Agaricineae</taxon>
        <taxon>Strophariaceae</taxon>
        <taxon>Agrocybe</taxon>
    </lineage>
</organism>
<dbReference type="GO" id="GO:0005524">
    <property type="term" value="F:ATP binding"/>
    <property type="evidence" value="ECO:0007669"/>
    <property type="project" value="UniProtKB-KW"/>
</dbReference>
<evidence type="ECO:0000256" key="3">
    <source>
        <dbReference type="ARBA" id="ARBA00014846"/>
    </source>
</evidence>
<evidence type="ECO:0000313" key="10">
    <source>
        <dbReference type="Proteomes" id="UP001148786"/>
    </source>
</evidence>
<comment type="caution">
    <text evidence="9">The sequence shown here is derived from an EMBL/GenBank/DDBJ whole genome shotgun (WGS) entry which is preliminary data.</text>
</comment>
<evidence type="ECO:0000256" key="6">
    <source>
        <dbReference type="ARBA" id="ARBA00022777"/>
    </source>
</evidence>
<sequence length="451" mass="50748">MADILHTSPSNWKYVSEGGATIVFSYKGPPNPHFDGTVLRLRKSIVPANGARRVARALTAQEEPDDPTIEYQTKCMEQLIPPEHLPRLETVSLNKEWLQKLSDLKDALRPEGRRAKDEIDLNRKKGVLATDLVGGNWVAVEIKPKWAFLPSPTHLSTETKSVKTQTCRFCMHSHFRSQEGEKVVTDYCPLDLFSGQKSRVLNAVNSLWNAWVASDATVNNLKIFSRGKFLRPSEAHAMLADNASQQTQLDTIRDAFAAALVRYLLQTPVLNILSRLQRNLDVLDIEGLSKLWKFTESSAPLYRTTFASFFEQTSDGPSSAPPSTPLGVSSLFLNAPEPGIPDWIDFLDQYLSSDQPELDHSSPSPKDLHYYLLSYLLSATFKDCSIIIRMEMLEPGTEPTADIRPESVTVIDLDPKSMDKLRGWEKLDKDIVRTYSSAQKKVCVDEWQTPR</sequence>
<dbReference type="Proteomes" id="UP001148786">
    <property type="component" value="Unassembled WGS sequence"/>
</dbReference>
<dbReference type="PANTHER" id="PTHR14456">
    <property type="entry name" value="INOSITOL POLYPHOSPHATE KINASE 1"/>
    <property type="match status" value="1"/>
</dbReference>
<comment type="function">
    <text evidence="8">Phosphorylates Ins(1,3,4,5,6)P5 at position 2 to form Ins(1,2,3,4,5,6)P6 (InsP6 or phytate).</text>
</comment>
<keyword evidence="6 8" id="KW-0418">Kinase</keyword>
<gene>
    <name evidence="9" type="ORF">NLJ89_g10217</name>
</gene>
<dbReference type="Gene3D" id="3.30.200.110">
    <property type="entry name" value="Inositol-pentakisphosphate 2-kinase, N-lobe"/>
    <property type="match status" value="1"/>
</dbReference>
<evidence type="ECO:0000256" key="5">
    <source>
        <dbReference type="ARBA" id="ARBA00022741"/>
    </source>
</evidence>
<dbReference type="InterPro" id="IPR009286">
    <property type="entry name" value="Ins_P5_2-kin"/>
</dbReference>
<evidence type="ECO:0000256" key="2">
    <source>
        <dbReference type="ARBA" id="ARBA00012023"/>
    </source>
</evidence>
<comment type="catalytic activity">
    <reaction evidence="1 8">
        <text>1D-myo-inositol 1,3,4,5,6-pentakisphosphate + ATP = 1D-myo-inositol hexakisphosphate + ADP + H(+)</text>
        <dbReference type="Rhea" id="RHEA:20313"/>
        <dbReference type="ChEBI" id="CHEBI:15378"/>
        <dbReference type="ChEBI" id="CHEBI:30616"/>
        <dbReference type="ChEBI" id="CHEBI:57733"/>
        <dbReference type="ChEBI" id="CHEBI:58130"/>
        <dbReference type="ChEBI" id="CHEBI:456216"/>
        <dbReference type="EC" id="2.7.1.158"/>
    </reaction>
</comment>
<dbReference type="AlphaFoldDB" id="A0A9W8JR63"/>
<protein>
    <recommendedName>
        <fullName evidence="3 8">Inositol-pentakisphosphate 2-kinase</fullName>
        <ecNumber evidence="2 8">2.7.1.158</ecNumber>
    </recommendedName>
</protein>
<keyword evidence="4 8" id="KW-0808">Transferase</keyword>
<evidence type="ECO:0000256" key="8">
    <source>
        <dbReference type="RuleBase" id="RU364126"/>
    </source>
</evidence>
<name>A0A9W8JR63_9AGAR</name>
<dbReference type="EMBL" id="JANKHO010001796">
    <property type="protein sequence ID" value="KAJ3498459.1"/>
    <property type="molecule type" value="Genomic_DNA"/>
</dbReference>
<evidence type="ECO:0000256" key="1">
    <source>
        <dbReference type="ARBA" id="ARBA00001774"/>
    </source>
</evidence>
<dbReference type="Pfam" id="PF06090">
    <property type="entry name" value="Ins_P5_2-kin"/>
    <property type="match status" value="1"/>
</dbReference>
<keyword evidence="7 8" id="KW-0067">ATP-binding</keyword>
<evidence type="ECO:0000313" key="9">
    <source>
        <dbReference type="EMBL" id="KAJ3498459.1"/>
    </source>
</evidence>
<evidence type="ECO:0000256" key="7">
    <source>
        <dbReference type="ARBA" id="ARBA00022840"/>
    </source>
</evidence>
<accession>A0A9W8JR63</accession>
<reference evidence="9" key="1">
    <citation type="submission" date="2022-07" db="EMBL/GenBank/DDBJ databases">
        <title>Genome Sequence of Agrocybe chaxingu.</title>
        <authorList>
            <person name="Buettner E."/>
        </authorList>
    </citation>
    <scope>NUCLEOTIDE SEQUENCE</scope>
    <source>
        <strain evidence="9">MP-N11</strain>
    </source>
</reference>
<evidence type="ECO:0000256" key="4">
    <source>
        <dbReference type="ARBA" id="ARBA00022679"/>
    </source>
</evidence>
<dbReference type="GO" id="GO:0005634">
    <property type="term" value="C:nucleus"/>
    <property type="evidence" value="ECO:0007669"/>
    <property type="project" value="TreeGrafter"/>
</dbReference>
<dbReference type="InterPro" id="IPR043001">
    <property type="entry name" value="IP5_2-K_N_lobe"/>
</dbReference>